<dbReference type="RefSeq" id="WP_186325191.1">
    <property type="nucleotide sequence ID" value="NZ_CP159290.1"/>
</dbReference>
<dbReference type="EMBL" id="CP159290">
    <property type="protein sequence ID" value="XCH28873.1"/>
    <property type="molecule type" value="Genomic_DNA"/>
</dbReference>
<feature type="compositionally biased region" description="Basic and acidic residues" evidence="1">
    <location>
        <begin position="1"/>
        <end position="14"/>
    </location>
</feature>
<organism evidence="2">
    <name type="scientific">Cellulosimicrobium sp. ES-005</name>
    <dbReference type="NCBI Taxonomy" id="3163031"/>
    <lineage>
        <taxon>Bacteria</taxon>
        <taxon>Bacillati</taxon>
        <taxon>Actinomycetota</taxon>
        <taxon>Actinomycetes</taxon>
        <taxon>Micrococcales</taxon>
        <taxon>Promicromonosporaceae</taxon>
        <taxon>Cellulosimicrobium</taxon>
    </lineage>
</organism>
<name>A0AAU8FXF3_9MICO</name>
<sequence length="56" mass="6154">MATQPTRDEIRDEINAASDSLEEHQGTRWSGMSYEDGVIAALSWAAGDTPDKPMED</sequence>
<dbReference type="AlphaFoldDB" id="A0AAU8FXF3"/>
<reference evidence="2" key="1">
    <citation type="submission" date="2024-06" db="EMBL/GenBank/DDBJ databases">
        <title>Complete genome sequence of the cellulolytic actinobacterium, Cellulosimicrobium ES-005.</title>
        <authorList>
            <person name="Matthews C.T."/>
            <person name="Underwood K.D."/>
            <person name="Ghanchi K.M."/>
            <person name="Fields S.D."/>
            <person name="Gardner S.G."/>
        </authorList>
    </citation>
    <scope>NUCLEOTIDE SEQUENCE</scope>
    <source>
        <strain evidence="2">ES-005</strain>
    </source>
</reference>
<feature type="region of interest" description="Disordered" evidence="1">
    <location>
        <begin position="1"/>
        <end position="29"/>
    </location>
</feature>
<evidence type="ECO:0000313" key="2">
    <source>
        <dbReference type="EMBL" id="XCH28873.1"/>
    </source>
</evidence>
<evidence type="ECO:0000256" key="1">
    <source>
        <dbReference type="SAM" id="MobiDB-lite"/>
    </source>
</evidence>
<gene>
    <name evidence="2" type="ORF">ABRQ22_14860</name>
</gene>
<protein>
    <submittedName>
        <fullName evidence="2">Uncharacterized protein</fullName>
    </submittedName>
</protein>
<accession>A0AAU8FXF3</accession>
<proteinExistence type="predicted"/>